<proteinExistence type="predicted"/>
<protein>
    <submittedName>
        <fullName evidence="1">Uncharacterized protein</fullName>
    </submittedName>
</protein>
<reference evidence="1" key="1">
    <citation type="submission" date="2018-02" db="EMBL/GenBank/DDBJ databases">
        <title>Rhizophora mucronata_Transcriptome.</title>
        <authorList>
            <person name="Meera S.P."/>
            <person name="Sreeshan A."/>
            <person name="Augustine A."/>
        </authorList>
    </citation>
    <scope>NUCLEOTIDE SEQUENCE</scope>
    <source>
        <tissue evidence="1">Leaf</tissue>
    </source>
</reference>
<name>A0A2P2PTK3_RHIMU</name>
<sequence>MFQHLTDQFVLCIQNTCKLRGPQVLI</sequence>
<dbReference type="EMBL" id="GGEC01077568">
    <property type="protein sequence ID" value="MBX58052.1"/>
    <property type="molecule type" value="Transcribed_RNA"/>
</dbReference>
<accession>A0A2P2PTK3</accession>
<evidence type="ECO:0000313" key="1">
    <source>
        <dbReference type="EMBL" id="MBX58052.1"/>
    </source>
</evidence>
<dbReference type="AlphaFoldDB" id="A0A2P2PTK3"/>
<organism evidence="1">
    <name type="scientific">Rhizophora mucronata</name>
    <name type="common">Asiatic mangrove</name>
    <dbReference type="NCBI Taxonomy" id="61149"/>
    <lineage>
        <taxon>Eukaryota</taxon>
        <taxon>Viridiplantae</taxon>
        <taxon>Streptophyta</taxon>
        <taxon>Embryophyta</taxon>
        <taxon>Tracheophyta</taxon>
        <taxon>Spermatophyta</taxon>
        <taxon>Magnoliopsida</taxon>
        <taxon>eudicotyledons</taxon>
        <taxon>Gunneridae</taxon>
        <taxon>Pentapetalae</taxon>
        <taxon>rosids</taxon>
        <taxon>fabids</taxon>
        <taxon>Malpighiales</taxon>
        <taxon>Rhizophoraceae</taxon>
        <taxon>Rhizophora</taxon>
    </lineage>
</organism>